<keyword evidence="4" id="KW-1185">Reference proteome</keyword>
<feature type="compositionally biased region" description="Basic and acidic residues" evidence="1">
    <location>
        <begin position="419"/>
        <end position="440"/>
    </location>
</feature>
<organism evidence="3 4">
    <name type="scientific">Tanacetum coccineum</name>
    <dbReference type="NCBI Taxonomy" id="301880"/>
    <lineage>
        <taxon>Eukaryota</taxon>
        <taxon>Viridiplantae</taxon>
        <taxon>Streptophyta</taxon>
        <taxon>Embryophyta</taxon>
        <taxon>Tracheophyta</taxon>
        <taxon>Spermatophyta</taxon>
        <taxon>Magnoliopsida</taxon>
        <taxon>eudicotyledons</taxon>
        <taxon>Gunneridae</taxon>
        <taxon>Pentapetalae</taxon>
        <taxon>asterids</taxon>
        <taxon>campanulids</taxon>
        <taxon>Asterales</taxon>
        <taxon>Asteraceae</taxon>
        <taxon>Asteroideae</taxon>
        <taxon>Anthemideae</taxon>
        <taxon>Anthemidinae</taxon>
        <taxon>Tanacetum</taxon>
    </lineage>
</organism>
<name>A0ABQ5F0R2_9ASTR</name>
<reference evidence="3" key="2">
    <citation type="submission" date="2022-01" db="EMBL/GenBank/DDBJ databases">
        <authorList>
            <person name="Yamashiro T."/>
            <person name="Shiraishi A."/>
            <person name="Satake H."/>
            <person name="Nakayama K."/>
        </authorList>
    </citation>
    <scope>NUCLEOTIDE SEQUENCE</scope>
</reference>
<dbReference type="InterPro" id="IPR012417">
    <property type="entry name" value="CaM-bd_dom_pln"/>
</dbReference>
<feature type="region of interest" description="Disordered" evidence="1">
    <location>
        <begin position="229"/>
        <end position="276"/>
    </location>
</feature>
<gene>
    <name evidence="3" type="ORF">Tco_0991879</name>
</gene>
<sequence length="580" mass="64478">MNTLVKDIVLWSESRMVLCGGKRRISIGIKTYGKSSGEEVNSVPNYLRASLHRVPSCHDILSQYPECKQLSQANRSSVQGPGHKHLLDGEEAEFKRSIWESFFMNDMGEERVVDKNIQVNGKIEEELPENSTIMPTVIESSHASSDKEVSEVSLCAHFRLSCRKDAHGLLNNIIEETASKLAESRKSKVKALVGAFETVISLSKTANPLPCNEELSIAPLVVDNSHASSDKEESLIAPPTMLSESSDNEKEVAAAQNDEMDTPSEETPRVKSPIPNYLRASTGSCHDICKYGKRHEHVSEENPRVKSAILPSMELVNPPVCNESKPFSCDDIGEEESFITYTVNERSELIPNEELLEESSIAPLVVESSHASSDKEESLIAPLVSESTQDEGVQEDESEYTDDHNEEVEVSEDESESSDIEKEVAAAQNDKMDTLSEETPRVKSAIPNYLRASTCSCHDICKYGKRHEHVSEETPRVNSAILPSMELVNPPVCNESEPFSWDDIREEESFITYTVNERSELIPDEELPENSTVMPTVIESFHAFSDKEVSDESLIALPVSESTQYEGVLEDESELTMKGF</sequence>
<feature type="region of interest" description="Disordered" evidence="1">
    <location>
        <begin position="367"/>
        <end position="440"/>
    </location>
</feature>
<evidence type="ECO:0000259" key="2">
    <source>
        <dbReference type="SMART" id="SM01054"/>
    </source>
</evidence>
<accession>A0ABQ5F0R2</accession>
<evidence type="ECO:0000256" key="1">
    <source>
        <dbReference type="SAM" id="MobiDB-lite"/>
    </source>
</evidence>
<evidence type="ECO:0000313" key="4">
    <source>
        <dbReference type="Proteomes" id="UP001151760"/>
    </source>
</evidence>
<dbReference type="PANTHER" id="PTHR33349:SF41">
    <property type="entry name" value="EMB|CAB62594.1"/>
    <property type="match status" value="1"/>
</dbReference>
<evidence type="ECO:0000313" key="3">
    <source>
        <dbReference type="EMBL" id="GJT56825.1"/>
    </source>
</evidence>
<dbReference type="Pfam" id="PF07839">
    <property type="entry name" value="CaM_binding"/>
    <property type="match status" value="1"/>
</dbReference>
<dbReference type="SMART" id="SM01054">
    <property type="entry name" value="CaM_binding"/>
    <property type="match status" value="1"/>
</dbReference>
<proteinExistence type="predicted"/>
<feature type="domain" description="Calmodulin-binding" evidence="2">
    <location>
        <begin position="112"/>
        <end position="201"/>
    </location>
</feature>
<dbReference type="Proteomes" id="UP001151760">
    <property type="component" value="Unassembled WGS sequence"/>
</dbReference>
<protein>
    <submittedName>
        <fullName evidence="3">Ribonuclease H-like domain-containing protein</fullName>
    </submittedName>
</protein>
<feature type="compositionally biased region" description="Acidic residues" evidence="1">
    <location>
        <begin position="388"/>
        <end position="418"/>
    </location>
</feature>
<dbReference type="PANTHER" id="PTHR33349">
    <property type="entry name" value="EMB|CAB62594.1"/>
    <property type="match status" value="1"/>
</dbReference>
<comment type="caution">
    <text evidence="3">The sequence shown here is derived from an EMBL/GenBank/DDBJ whole genome shotgun (WGS) entry which is preliminary data.</text>
</comment>
<dbReference type="EMBL" id="BQNB010016878">
    <property type="protein sequence ID" value="GJT56825.1"/>
    <property type="molecule type" value="Genomic_DNA"/>
</dbReference>
<reference evidence="3" key="1">
    <citation type="journal article" date="2022" name="Int. J. Mol. Sci.">
        <title>Draft Genome of Tanacetum Coccineum: Genomic Comparison of Closely Related Tanacetum-Family Plants.</title>
        <authorList>
            <person name="Yamashiro T."/>
            <person name="Shiraishi A."/>
            <person name="Nakayama K."/>
            <person name="Satake H."/>
        </authorList>
    </citation>
    <scope>NUCLEOTIDE SEQUENCE</scope>
</reference>